<evidence type="ECO:0000256" key="1">
    <source>
        <dbReference type="ARBA" id="ARBA00007806"/>
    </source>
</evidence>
<evidence type="ECO:0000259" key="3">
    <source>
        <dbReference type="Pfam" id="PF00754"/>
    </source>
</evidence>
<dbReference type="InterPro" id="IPR017853">
    <property type="entry name" value="GH"/>
</dbReference>
<dbReference type="InterPro" id="IPR013780">
    <property type="entry name" value="Glyco_hydro_b"/>
</dbReference>
<dbReference type="Pfam" id="PF00754">
    <property type="entry name" value="F5_F8_type_C"/>
    <property type="match status" value="1"/>
</dbReference>
<evidence type="ECO:0000259" key="6">
    <source>
        <dbReference type="Pfam" id="PF17137"/>
    </source>
</evidence>
<dbReference type="PANTHER" id="PTHR22762">
    <property type="entry name" value="ALPHA-GLUCOSIDASE"/>
    <property type="match status" value="1"/>
</dbReference>
<evidence type="ECO:0000259" key="4">
    <source>
        <dbReference type="Pfam" id="PF01055"/>
    </source>
</evidence>
<dbReference type="EMBL" id="CAKOGL010000019">
    <property type="protein sequence ID" value="CAH2098279.1"/>
    <property type="molecule type" value="Genomic_DNA"/>
</dbReference>
<reference evidence="8" key="1">
    <citation type="submission" date="2022-03" db="EMBL/GenBank/DDBJ databases">
        <authorList>
            <person name="Tunstrom K."/>
        </authorList>
    </citation>
    <scope>NUCLEOTIDE SEQUENCE</scope>
</reference>
<feature type="domain" description="Glycosyl hydrolase family 31 C-terminal" evidence="7">
    <location>
        <begin position="564"/>
        <end position="660"/>
    </location>
</feature>
<dbReference type="CDD" id="cd14752">
    <property type="entry name" value="GH31_N"/>
    <property type="match status" value="1"/>
</dbReference>
<evidence type="ECO:0000259" key="5">
    <source>
        <dbReference type="Pfam" id="PF13802"/>
    </source>
</evidence>
<dbReference type="InterPro" id="IPR033403">
    <property type="entry name" value="DUF5110"/>
</dbReference>
<keyword evidence="2" id="KW-0378">Hydrolase</keyword>
<dbReference type="InterPro" id="IPR025887">
    <property type="entry name" value="Glyco_hydro_31_N_dom"/>
</dbReference>
<dbReference type="Pfam" id="PF01055">
    <property type="entry name" value="Glyco_hydro_31_2nd"/>
    <property type="match status" value="1"/>
</dbReference>
<feature type="domain" description="DUF5110" evidence="6">
    <location>
        <begin position="679"/>
        <end position="749"/>
    </location>
</feature>
<dbReference type="InterPro" id="IPR013783">
    <property type="entry name" value="Ig-like_fold"/>
</dbReference>
<dbReference type="InterPro" id="IPR000421">
    <property type="entry name" value="FA58C"/>
</dbReference>
<keyword evidence="9" id="KW-1185">Reference proteome</keyword>
<dbReference type="Gene3D" id="2.60.40.1760">
    <property type="entry name" value="glycosyl hydrolase (family 31)"/>
    <property type="match status" value="1"/>
</dbReference>
<dbReference type="InterPro" id="IPR011013">
    <property type="entry name" value="Gal_mutarotase_sf_dom"/>
</dbReference>
<protein>
    <submittedName>
        <fullName evidence="8">Uncharacterized protein</fullName>
    </submittedName>
</protein>
<proteinExistence type="inferred from homology"/>
<dbReference type="InterPro" id="IPR036116">
    <property type="entry name" value="FN3_sf"/>
</dbReference>
<comment type="caution">
    <text evidence="8">The sequence shown here is derived from an EMBL/GenBank/DDBJ whole genome shotgun (WGS) entry which is preliminary data.</text>
</comment>
<dbReference type="PANTHER" id="PTHR22762:SF166">
    <property type="entry name" value="ALPHA-GLUCOSIDASE"/>
    <property type="match status" value="1"/>
</dbReference>
<dbReference type="SUPFAM" id="SSF49785">
    <property type="entry name" value="Galactose-binding domain-like"/>
    <property type="match status" value="1"/>
</dbReference>
<evidence type="ECO:0000313" key="9">
    <source>
        <dbReference type="Proteomes" id="UP001153954"/>
    </source>
</evidence>
<feature type="domain" description="Glycoside hydrolase family 31 TIM barrel" evidence="4">
    <location>
        <begin position="424"/>
        <end position="557"/>
    </location>
</feature>
<dbReference type="Gene3D" id="2.60.120.260">
    <property type="entry name" value="Galactose-binding domain-like"/>
    <property type="match status" value="1"/>
</dbReference>
<dbReference type="CDD" id="cd00063">
    <property type="entry name" value="FN3"/>
    <property type="match status" value="1"/>
</dbReference>
<dbReference type="InterPro" id="IPR048395">
    <property type="entry name" value="Glyco_hydro_31_C"/>
</dbReference>
<dbReference type="InterPro" id="IPR003961">
    <property type="entry name" value="FN3_dom"/>
</dbReference>
<dbReference type="SUPFAM" id="SSF49265">
    <property type="entry name" value="Fibronectin type III"/>
    <property type="match status" value="1"/>
</dbReference>
<dbReference type="GO" id="GO:0030246">
    <property type="term" value="F:carbohydrate binding"/>
    <property type="evidence" value="ECO:0007669"/>
    <property type="project" value="InterPro"/>
</dbReference>
<evidence type="ECO:0000256" key="2">
    <source>
        <dbReference type="RuleBase" id="RU361185"/>
    </source>
</evidence>
<evidence type="ECO:0000259" key="7">
    <source>
        <dbReference type="Pfam" id="PF21365"/>
    </source>
</evidence>
<accession>A0AAU9UHP0</accession>
<keyword evidence="2" id="KW-0326">Glycosidase</keyword>
<evidence type="ECO:0000313" key="8">
    <source>
        <dbReference type="EMBL" id="CAH2098279.1"/>
    </source>
</evidence>
<comment type="similarity">
    <text evidence="1 2">Belongs to the glycosyl hydrolase 31 family.</text>
</comment>
<dbReference type="Gene3D" id="3.20.20.80">
    <property type="entry name" value="Glycosidases"/>
    <property type="match status" value="1"/>
</dbReference>
<dbReference type="SUPFAM" id="SSF51445">
    <property type="entry name" value="(Trans)glycosidases"/>
    <property type="match status" value="1"/>
</dbReference>
<feature type="domain" description="Glycoside hydrolase family 31 N-terminal" evidence="5">
    <location>
        <begin position="34"/>
        <end position="204"/>
    </location>
</feature>
<dbReference type="SUPFAM" id="SSF74650">
    <property type="entry name" value="Galactose mutarotase-like"/>
    <property type="match status" value="1"/>
</dbReference>
<dbReference type="Gene3D" id="2.60.40.10">
    <property type="entry name" value="Immunoglobulins"/>
    <property type="match status" value="1"/>
</dbReference>
<dbReference type="GO" id="GO:0090599">
    <property type="term" value="F:alpha-glucosidase activity"/>
    <property type="evidence" value="ECO:0007669"/>
    <property type="project" value="UniProtKB-ARBA"/>
</dbReference>
<sequence length="1077" mass="123842">MVDHPETYIVGSIKIFEKTDTHYAIAFQTGEKANLHILNNHVFRYYMSPSGEFLDFPTPINPDDVAKIVAKNIDDYGFESFKQSILKDTTTHYIVQTKDIQILFDKIMGTMNVVDLRANKEVLYENKPLSYINCESKQVLKQHNDEYFFGGGMQNGRFSHKGEIIYIENTNSWDDGGVTSPSPFYWSTYGYGILRNTWQKGIYDFSDKLNDSIETVHNGEDFDAYFFINSLPKNILNDYYELTGKPLLMPEYAYYEAHLNEFNRDYWVKVTADTRGAILFEDGFYYKSYKPKEIGDKKGILESLNGEKNNYQFSARAMIDRYKKHDLPLGWFIPNDGYGSGYGQTDSLDGDIQNLKEFVDYSLKNGVEVAVWTESNLYPVDPLHPKKGERDLSKEVGVANVVALKCDVAWIGSGYSFGLNAVENATKIFEKSTKNNTRPMIIMVDGWAGTQRYSGIWSGDQKGGEWEYIRFHIPTYIGASLSGQPVIGSDMDGIYAGGSKEINIRDYQWKTFTPLQLNMDGWGNTPKTPFSYDYEATKINRAYLKLKAILMPYNYSLGYESIIGLPMVRAMFLEFPEETPAYTKDSQYQYMWGPNILVAPVYNDVKIMNMSVRNGIYLPNENQVWIDFTTGQKYQGGKIYNNILTPLWKIPIFIKEGSIIPMTIPNNNPYEIKRDLRKFTLYPNGTTSFIVYEDDGISSDYLKGDYATTKILATGPRFNDVGDLHITITKTKKSYKNMVKKRNTLIQIMASQDVEYIKVAVNGERLRLSKAKSLTEFENQENSYFFDENFCINPYLSEYSETKQTFLLIKIEKFDVTTNEIQVKIINFLNKGEIFGAFPVSTLIEKPKNFKVKNELKEISSLSITVQWDENKEADCYEIERNGVVFTNITGNSFEFKDLEYGSKHEFRMRTILNKCSSEWTDIISHVVMGNPLKNIITDIKVKCNLPCQPCQEVSKLTDGILNSIWHTDWGETGKANPREEKHIILHFDLGDVYELEKADYVPRNDAGNGTFLLICYRYSTDGKIWSALSESIRFKQDNSVKSIYFHGKEVRFIEFIILETVGNFGSGRQIWFYKKS</sequence>
<dbReference type="AlphaFoldDB" id="A0AAU9UHP0"/>
<organism evidence="8 9">
    <name type="scientific">Euphydryas editha</name>
    <name type="common">Edith's checkerspot</name>
    <dbReference type="NCBI Taxonomy" id="104508"/>
    <lineage>
        <taxon>Eukaryota</taxon>
        <taxon>Metazoa</taxon>
        <taxon>Ecdysozoa</taxon>
        <taxon>Arthropoda</taxon>
        <taxon>Hexapoda</taxon>
        <taxon>Insecta</taxon>
        <taxon>Pterygota</taxon>
        <taxon>Neoptera</taxon>
        <taxon>Endopterygota</taxon>
        <taxon>Lepidoptera</taxon>
        <taxon>Glossata</taxon>
        <taxon>Ditrysia</taxon>
        <taxon>Papilionoidea</taxon>
        <taxon>Nymphalidae</taxon>
        <taxon>Nymphalinae</taxon>
        <taxon>Euphydryas</taxon>
    </lineage>
</organism>
<dbReference type="Pfam" id="PF13802">
    <property type="entry name" value="Gal_mutarotas_2"/>
    <property type="match status" value="1"/>
</dbReference>
<gene>
    <name evidence="8" type="ORF">EEDITHA_LOCUS13408</name>
</gene>
<dbReference type="Gene3D" id="2.60.40.1180">
    <property type="entry name" value="Golgi alpha-mannosidase II"/>
    <property type="match status" value="2"/>
</dbReference>
<dbReference type="InterPro" id="IPR008979">
    <property type="entry name" value="Galactose-bd-like_sf"/>
</dbReference>
<name>A0AAU9UHP0_EUPED</name>
<dbReference type="Pfam" id="PF17137">
    <property type="entry name" value="DUF5110"/>
    <property type="match status" value="1"/>
</dbReference>
<dbReference type="GO" id="GO:0005975">
    <property type="term" value="P:carbohydrate metabolic process"/>
    <property type="evidence" value="ECO:0007669"/>
    <property type="project" value="InterPro"/>
</dbReference>
<dbReference type="Proteomes" id="UP001153954">
    <property type="component" value="Unassembled WGS sequence"/>
</dbReference>
<feature type="domain" description="F5/8 type C" evidence="3">
    <location>
        <begin position="954"/>
        <end position="1064"/>
    </location>
</feature>
<dbReference type="Pfam" id="PF21365">
    <property type="entry name" value="Glyco_hydro_31_3rd"/>
    <property type="match status" value="1"/>
</dbReference>
<dbReference type="InterPro" id="IPR000322">
    <property type="entry name" value="Glyco_hydro_31_TIM"/>
</dbReference>
<dbReference type="SUPFAM" id="SSF51011">
    <property type="entry name" value="Glycosyl hydrolase domain"/>
    <property type="match status" value="1"/>
</dbReference>